<evidence type="ECO:0000259" key="7">
    <source>
        <dbReference type="Pfam" id="PF03600"/>
    </source>
</evidence>
<evidence type="ECO:0000256" key="2">
    <source>
        <dbReference type="ARBA" id="ARBA00022448"/>
    </source>
</evidence>
<keyword evidence="3 6" id="KW-0812">Transmembrane</keyword>
<dbReference type="EMBL" id="CAJVAP010000042">
    <property type="protein sequence ID" value="CAG7621947.1"/>
    <property type="molecule type" value="Genomic_DNA"/>
</dbReference>
<evidence type="ECO:0000256" key="5">
    <source>
        <dbReference type="ARBA" id="ARBA00023136"/>
    </source>
</evidence>
<keyword evidence="4 6" id="KW-1133">Transmembrane helix</keyword>
<dbReference type="PANTHER" id="PTHR43568:SF1">
    <property type="entry name" value="P PROTEIN"/>
    <property type="match status" value="1"/>
</dbReference>
<comment type="subcellular location">
    <subcellularLocation>
        <location evidence="1">Membrane</location>
        <topology evidence="1">Multi-pass membrane protein</topology>
    </subcellularLocation>
</comment>
<feature type="transmembrane region" description="Helical" evidence="6">
    <location>
        <begin position="295"/>
        <end position="320"/>
    </location>
</feature>
<evidence type="ECO:0000256" key="6">
    <source>
        <dbReference type="SAM" id="Phobius"/>
    </source>
</evidence>
<sequence>MLLIAVALAAGSAVLVPPDPAYLAYVDLRTLTLLFCMLATITALQRVRFFAAIATRVVRPFRTLRGLVLALVLATAAASALFTNDVALLGFLPLAYRALDSTGHRGSLAFTFVMMTVAANLGGMITPFGSPHNLYLHAFYEIPTLRFVEIMLWPFLVSIVLILVLCLLVPRAPIARPEVDIAFTSRRIFVYLLLFALVIAIVFRALPLWAGLAVPLVLLVTDRRALARLDWGLLGTFAAFFVFAGNLSRIPEVSAALASFMQIDPLLSAALASQMISNVPAAILLSHFTSDYAQLLLGVNIGGVGTLVASLASLIAFAHFRVVAPGETRRFLVIFSAVNLAFLAVLLLVFGVLLPG</sequence>
<keyword evidence="5 6" id="KW-0472">Membrane</keyword>
<feature type="domain" description="Citrate transporter-like" evidence="7">
    <location>
        <begin position="3"/>
        <end position="287"/>
    </location>
</feature>
<keyword evidence="2" id="KW-0813">Transport</keyword>
<feature type="transmembrane region" description="Helical" evidence="6">
    <location>
        <begin position="332"/>
        <end position="354"/>
    </location>
</feature>
<feature type="transmembrane region" description="Helical" evidence="6">
    <location>
        <begin position="150"/>
        <end position="170"/>
    </location>
</feature>
<accession>A0A916K3Y3</accession>
<dbReference type="InterPro" id="IPR004680">
    <property type="entry name" value="Cit_transptr-like_dom"/>
</dbReference>
<feature type="transmembrane region" description="Helical" evidence="6">
    <location>
        <begin position="31"/>
        <end position="55"/>
    </location>
</feature>
<feature type="transmembrane region" description="Helical" evidence="6">
    <location>
        <begin position="108"/>
        <end position="129"/>
    </location>
</feature>
<dbReference type="GO" id="GO:0055085">
    <property type="term" value="P:transmembrane transport"/>
    <property type="evidence" value="ECO:0007669"/>
    <property type="project" value="InterPro"/>
</dbReference>
<evidence type="ECO:0000256" key="3">
    <source>
        <dbReference type="ARBA" id="ARBA00022692"/>
    </source>
</evidence>
<name>A0A916K3Y3_9MICO</name>
<evidence type="ECO:0000256" key="1">
    <source>
        <dbReference type="ARBA" id="ARBA00004141"/>
    </source>
</evidence>
<gene>
    <name evidence="8" type="primary">ybiR</name>
    <name evidence="8" type="ORF">LEUCIP111803_02464</name>
</gene>
<proteinExistence type="predicted"/>
<protein>
    <submittedName>
        <fullName evidence="8">Inner membrane protein YbiR</fullName>
    </submittedName>
</protein>
<dbReference type="Proteomes" id="UP000693892">
    <property type="component" value="Unassembled WGS sequence"/>
</dbReference>
<dbReference type="PANTHER" id="PTHR43568">
    <property type="entry name" value="P PROTEIN"/>
    <property type="match status" value="1"/>
</dbReference>
<evidence type="ECO:0000256" key="4">
    <source>
        <dbReference type="ARBA" id="ARBA00022989"/>
    </source>
</evidence>
<dbReference type="Pfam" id="PF03600">
    <property type="entry name" value="CitMHS"/>
    <property type="match status" value="1"/>
</dbReference>
<comment type="caution">
    <text evidence="8">The sequence shown here is derived from an EMBL/GenBank/DDBJ whole genome shotgun (WGS) entry which is preliminary data.</text>
</comment>
<feature type="transmembrane region" description="Helical" evidence="6">
    <location>
        <begin position="190"/>
        <end position="219"/>
    </location>
</feature>
<dbReference type="InterPro" id="IPR051475">
    <property type="entry name" value="Diverse_Ion_Transporter"/>
</dbReference>
<feature type="transmembrane region" description="Helical" evidence="6">
    <location>
        <begin position="231"/>
        <end position="247"/>
    </location>
</feature>
<organism evidence="8 9">
    <name type="scientific">Leucobacter soli</name>
    <dbReference type="NCBI Taxonomy" id="2812850"/>
    <lineage>
        <taxon>Bacteria</taxon>
        <taxon>Bacillati</taxon>
        <taxon>Actinomycetota</taxon>
        <taxon>Actinomycetes</taxon>
        <taxon>Micrococcales</taxon>
        <taxon>Microbacteriaceae</taxon>
        <taxon>Leucobacter</taxon>
    </lineage>
</organism>
<dbReference type="GO" id="GO:0016020">
    <property type="term" value="C:membrane"/>
    <property type="evidence" value="ECO:0007669"/>
    <property type="project" value="UniProtKB-SubCell"/>
</dbReference>
<evidence type="ECO:0000313" key="8">
    <source>
        <dbReference type="EMBL" id="CAG7621947.1"/>
    </source>
</evidence>
<reference evidence="8" key="1">
    <citation type="submission" date="2021-06" db="EMBL/GenBank/DDBJ databases">
        <authorList>
            <person name="Criscuolo A."/>
        </authorList>
    </citation>
    <scope>NUCLEOTIDE SEQUENCE</scope>
    <source>
        <strain evidence="8">CIP111803</strain>
    </source>
</reference>
<evidence type="ECO:0000313" key="9">
    <source>
        <dbReference type="Proteomes" id="UP000693892"/>
    </source>
</evidence>
<keyword evidence="9" id="KW-1185">Reference proteome</keyword>
<feature type="transmembrane region" description="Helical" evidence="6">
    <location>
        <begin position="67"/>
        <end position="96"/>
    </location>
</feature>
<dbReference type="AlphaFoldDB" id="A0A916K3Y3"/>